<sequence length="326" mass="33930">MRTSLKCWLAGLALAATAAQAAYPDKPIKIVVAFPPGSSTDIVARALGQPLSEAMGQPVVIENRPGAGGNIGTVAVARAAADGYTLLMHSVAYSVNPSLYGKAGYEVGKELAGVAMAAVSPNILYVHPSVKANSLKELLALAPTEKLSYASSGNGTTTHLGAELLFRNLTKVDILHIPHAPASAANAVVSGQVPVGSTSIPPVVQLAKAGKVRPMAVTSSKRSGALPDVPTVAELGYPGFEANTWFAMLAPASTPKEVLDRLNTEVNKILQNKALNDGFAAQSLETVRMDRPTLDAYFVDSSTKLSQVSRQILSHLVIDISLLVCG</sequence>
<dbReference type="EMBL" id="JASGBH010000004">
    <property type="protein sequence ID" value="MDI9233627.1"/>
    <property type="molecule type" value="Genomic_DNA"/>
</dbReference>
<dbReference type="Gene3D" id="3.40.190.10">
    <property type="entry name" value="Periplasmic binding protein-like II"/>
    <property type="match status" value="1"/>
</dbReference>
<keyword evidence="4" id="KW-1185">Reference proteome</keyword>
<evidence type="ECO:0000256" key="1">
    <source>
        <dbReference type="ARBA" id="ARBA00006987"/>
    </source>
</evidence>
<dbReference type="RefSeq" id="WP_283224024.1">
    <property type="nucleotide sequence ID" value="NZ_JASGBH010000004.1"/>
</dbReference>
<dbReference type="Gene3D" id="3.40.190.150">
    <property type="entry name" value="Bordetella uptake gene, domain 1"/>
    <property type="match status" value="1"/>
</dbReference>
<dbReference type="SUPFAM" id="SSF53850">
    <property type="entry name" value="Periplasmic binding protein-like II"/>
    <property type="match status" value="1"/>
</dbReference>
<organism evidence="3 4">
    <name type="scientific">Limnohabitans lacus</name>
    <dbReference type="NCBI Taxonomy" id="3045173"/>
    <lineage>
        <taxon>Bacteria</taxon>
        <taxon>Pseudomonadati</taxon>
        <taxon>Pseudomonadota</taxon>
        <taxon>Betaproteobacteria</taxon>
        <taxon>Burkholderiales</taxon>
        <taxon>Comamonadaceae</taxon>
        <taxon>Limnohabitans</taxon>
    </lineage>
</organism>
<gene>
    <name evidence="3" type="ORF">QLQ16_07230</name>
</gene>
<evidence type="ECO:0000313" key="4">
    <source>
        <dbReference type="Proteomes" id="UP001431902"/>
    </source>
</evidence>
<dbReference type="CDD" id="cd13578">
    <property type="entry name" value="PBP2_Bug27"/>
    <property type="match status" value="1"/>
</dbReference>
<dbReference type="PANTHER" id="PTHR42928:SF5">
    <property type="entry name" value="BLR1237 PROTEIN"/>
    <property type="match status" value="1"/>
</dbReference>
<dbReference type="InterPro" id="IPR042100">
    <property type="entry name" value="Bug_dom1"/>
</dbReference>
<feature type="signal peptide" evidence="2">
    <location>
        <begin position="1"/>
        <end position="21"/>
    </location>
</feature>
<comment type="caution">
    <text evidence="3">The sequence shown here is derived from an EMBL/GenBank/DDBJ whole genome shotgun (WGS) entry which is preliminary data.</text>
</comment>
<evidence type="ECO:0000256" key="2">
    <source>
        <dbReference type="SAM" id="SignalP"/>
    </source>
</evidence>
<protein>
    <submittedName>
        <fullName evidence="3">Tripartite tricarboxylate transporter substrate binding protein</fullName>
    </submittedName>
</protein>
<comment type="similarity">
    <text evidence="1">Belongs to the UPF0065 (bug) family.</text>
</comment>
<dbReference type="Pfam" id="PF03401">
    <property type="entry name" value="TctC"/>
    <property type="match status" value="1"/>
</dbReference>
<dbReference type="PANTHER" id="PTHR42928">
    <property type="entry name" value="TRICARBOXYLATE-BINDING PROTEIN"/>
    <property type="match status" value="1"/>
</dbReference>
<feature type="chain" id="PRO_5046981054" evidence="2">
    <location>
        <begin position="22"/>
        <end position="326"/>
    </location>
</feature>
<accession>A0ABT6X6Q3</accession>
<evidence type="ECO:0000313" key="3">
    <source>
        <dbReference type="EMBL" id="MDI9233627.1"/>
    </source>
</evidence>
<dbReference type="InterPro" id="IPR005064">
    <property type="entry name" value="BUG"/>
</dbReference>
<dbReference type="PIRSF" id="PIRSF017082">
    <property type="entry name" value="YflP"/>
    <property type="match status" value="1"/>
</dbReference>
<name>A0ABT6X6Q3_9BURK</name>
<proteinExistence type="inferred from homology"/>
<reference evidence="3" key="1">
    <citation type="submission" date="2023-05" db="EMBL/GenBank/DDBJ databases">
        <title>Limnohabitans sp. strain HM2-2 Genome sequencing and assembly.</title>
        <authorList>
            <person name="Jung Y."/>
        </authorList>
    </citation>
    <scope>NUCLEOTIDE SEQUENCE</scope>
    <source>
        <strain evidence="3">HM2-2</strain>
    </source>
</reference>
<keyword evidence="2" id="KW-0732">Signal</keyword>
<dbReference type="Proteomes" id="UP001431902">
    <property type="component" value="Unassembled WGS sequence"/>
</dbReference>